<dbReference type="Gene3D" id="2.60.120.200">
    <property type="match status" value="1"/>
</dbReference>
<feature type="compositionally biased region" description="Polar residues" evidence="1">
    <location>
        <begin position="494"/>
        <end position="504"/>
    </location>
</feature>
<dbReference type="AlphaFoldDB" id="A0AAD9SQU8"/>
<feature type="compositionally biased region" description="Polar residues" evidence="1">
    <location>
        <begin position="677"/>
        <end position="686"/>
    </location>
</feature>
<feature type="compositionally biased region" description="Low complexity" evidence="1">
    <location>
        <begin position="429"/>
        <end position="440"/>
    </location>
</feature>
<dbReference type="InterPro" id="IPR000757">
    <property type="entry name" value="Beta-glucanase-like"/>
</dbReference>
<dbReference type="Proteomes" id="UP001265746">
    <property type="component" value="Unassembled WGS sequence"/>
</dbReference>
<feature type="compositionally biased region" description="Low complexity" evidence="1">
    <location>
        <begin position="475"/>
        <end position="493"/>
    </location>
</feature>
<feature type="region of interest" description="Disordered" evidence="1">
    <location>
        <begin position="376"/>
        <end position="504"/>
    </location>
</feature>
<feature type="compositionally biased region" description="Low complexity" evidence="1">
    <location>
        <begin position="299"/>
        <end position="314"/>
    </location>
</feature>
<dbReference type="PANTHER" id="PTHR10963">
    <property type="entry name" value="GLYCOSYL HYDROLASE-RELATED"/>
    <property type="match status" value="1"/>
</dbReference>
<evidence type="ECO:0000313" key="3">
    <source>
        <dbReference type="EMBL" id="KAK2614781.1"/>
    </source>
</evidence>
<dbReference type="PANTHER" id="PTHR10963:SF68">
    <property type="entry name" value="GLYCOSIDASE CRH1-RELATED"/>
    <property type="match status" value="1"/>
</dbReference>
<feature type="compositionally biased region" description="Polar residues" evidence="1">
    <location>
        <begin position="696"/>
        <end position="717"/>
    </location>
</feature>
<feature type="compositionally biased region" description="Low complexity" evidence="1">
    <location>
        <begin position="598"/>
        <end position="613"/>
    </location>
</feature>
<dbReference type="EMBL" id="JAUJFL010000001">
    <property type="protein sequence ID" value="KAK2614781.1"/>
    <property type="molecule type" value="Genomic_DNA"/>
</dbReference>
<dbReference type="GO" id="GO:0016757">
    <property type="term" value="F:glycosyltransferase activity"/>
    <property type="evidence" value="ECO:0007669"/>
    <property type="project" value="TreeGrafter"/>
</dbReference>
<dbReference type="SUPFAM" id="SSF49899">
    <property type="entry name" value="Concanavalin A-like lectins/glucanases"/>
    <property type="match status" value="1"/>
</dbReference>
<evidence type="ECO:0000259" key="2">
    <source>
        <dbReference type="PROSITE" id="PS51762"/>
    </source>
</evidence>
<comment type="caution">
    <text evidence="3">The sequence shown here is derived from an EMBL/GenBank/DDBJ whole genome shotgun (WGS) entry which is preliminary data.</text>
</comment>
<dbReference type="InterPro" id="IPR013320">
    <property type="entry name" value="ConA-like_dom_sf"/>
</dbReference>
<dbReference type="GO" id="GO:0004553">
    <property type="term" value="F:hydrolase activity, hydrolyzing O-glycosyl compounds"/>
    <property type="evidence" value="ECO:0007669"/>
    <property type="project" value="InterPro"/>
</dbReference>
<name>A0AAD9SQU8_PHOAM</name>
<dbReference type="InterPro" id="IPR050546">
    <property type="entry name" value="Glycosyl_Hydrlase_16"/>
</dbReference>
<feature type="region of interest" description="Disordered" evidence="1">
    <location>
        <begin position="729"/>
        <end position="817"/>
    </location>
</feature>
<protein>
    <recommendedName>
        <fullName evidence="2">GH16 domain-containing protein</fullName>
    </recommendedName>
</protein>
<dbReference type="GO" id="GO:0031505">
    <property type="term" value="P:fungal-type cell wall organization"/>
    <property type="evidence" value="ECO:0007669"/>
    <property type="project" value="TreeGrafter"/>
</dbReference>
<feature type="compositionally biased region" description="Polar residues" evidence="1">
    <location>
        <begin position="635"/>
        <end position="671"/>
    </location>
</feature>
<keyword evidence="4" id="KW-1185">Reference proteome</keyword>
<gene>
    <name evidence="3" type="ORF">N8I77_001583</name>
</gene>
<feature type="compositionally biased region" description="Polar residues" evidence="1">
    <location>
        <begin position="402"/>
        <end position="428"/>
    </location>
</feature>
<feature type="compositionally biased region" description="Polar residues" evidence="1">
    <location>
        <begin position="315"/>
        <end position="325"/>
    </location>
</feature>
<dbReference type="GO" id="GO:0005975">
    <property type="term" value="P:carbohydrate metabolic process"/>
    <property type="evidence" value="ECO:0007669"/>
    <property type="project" value="InterPro"/>
</dbReference>
<proteinExistence type="predicted"/>
<dbReference type="Pfam" id="PF00722">
    <property type="entry name" value="Glyco_hydro_16"/>
    <property type="match status" value="1"/>
</dbReference>
<organism evidence="3 4">
    <name type="scientific">Phomopsis amygdali</name>
    <name type="common">Fusicoccum amygdali</name>
    <dbReference type="NCBI Taxonomy" id="1214568"/>
    <lineage>
        <taxon>Eukaryota</taxon>
        <taxon>Fungi</taxon>
        <taxon>Dikarya</taxon>
        <taxon>Ascomycota</taxon>
        <taxon>Pezizomycotina</taxon>
        <taxon>Sordariomycetes</taxon>
        <taxon>Sordariomycetidae</taxon>
        <taxon>Diaporthales</taxon>
        <taxon>Diaporthaceae</taxon>
        <taxon>Diaporthe</taxon>
    </lineage>
</organism>
<feature type="compositionally biased region" description="Low complexity" evidence="1">
    <location>
        <begin position="772"/>
        <end position="786"/>
    </location>
</feature>
<feature type="domain" description="GH16" evidence="2">
    <location>
        <begin position="8"/>
        <end position="223"/>
    </location>
</feature>
<feature type="compositionally biased region" description="Low complexity" evidence="1">
    <location>
        <begin position="381"/>
        <end position="395"/>
    </location>
</feature>
<feature type="region of interest" description="Disordered" evidence="1">
    <location>
        <begin position="547"/>
        <end position="717"/>
    </location>
</feature>
<accession>A0AAD9SQU8</accession>
<feature type="region of interest" description="Disordered" evidence="1">
    <location>
        <begin position="299"/>
        <end position="325"/>
    </location>
</feature>
<feature type="compositionally biased region" description="Polar residues" evidence="1">
    <location>
        <begin position="753"/>
        <end position="765"/>
    </location>
</feature>
<reference evidence="3" key="1">
    <citation type="submission" date="2023-06" db="EMBL/GenBank/DDBJ databases">
        <authorList>
            <person name="Noh H."/>
        </authorList>
    </citation>
    <scope>NUCLEOTIDE SEQUENCE</scope>
    <source>
        <strain evidence="3">DUCC20226</strain>
    </source>
</reference>
<feature type="compositionally biased region" description="Low complexity" evidence="1">
    <location>
        <begin position="571"/>
        <end position="585"/>
    </location>
</feature>
<dbReference type="GO" id="GO:0009277">
    <property type="term" value="C:fungal-type cell wall"/>
    <property type="evidence" value="ECO:0007669"/>
    <property type="project" value="TreeGrafter"/>
</dbReference>
<dbReference type="PROSITE" id="PS51762">
    <property type="entry name" value="GH16_2"/>
    <property type="match status" value="1"/>
</dbReference>
<sequence>MQNTETCAPISGIVSPFRTDFTKTSTADVANNGWTIANYATFRIDSANGGVFPIEKRFDAPYIWTTAYFLYGKVDVQLQAAPGAGVITSAVLMSDTADEVDWEWSGNDYAQKQPTVQTNYFGKGITGSYDRSTFVSPGFNMTTGLHTYGIDWSADSLTWSIDGKAVRTLYKKNCDNDQHQYPQTPSRFHLGVWVAGDPSKPPGVIQWAGGLADFTRLPYTAYVKSVNLVPQSKCAYFNYTDKTGSSNSVQCLNELPKSLSTILSSTALNTLSAAPPAPSTTTKDTSTLSASSSQFLSSSRVAGGANTTNTANGGSAQASRSTGSVQLTTSTVYKTTIYETVTSCNSTVTNCPANKPLTSTVLVTDVVVDYTTICPVTGDKSQSSAPKSSSTEPGSKAPSPSAGHTTPLSTTGGQTPGSKPSSSMGEATSLSSKDSSSIKIPGQTTSSEDSARQESRKLPASASPQTSTIPKDASGKVTGSQSKQSSVSSGNTSEASSKQPELTTSTVYSTNIYTVTSCGPEVKNCPAKSTVVTTEVVAAYTTVCPVASTSGVSPGGSPGVSTGNPSETHPSESAPPLSSSTSNTPKEGSEKQSSQTISQGNGSESLTSSSTISPPKDGSQKQSQIVSSGKPGKTHTGSDSPSLPASTTVAPENGSGTQSEKGTSSTNPSESRVSDGTPPQSSSTVIPPNEVHAMPSLTSLAGSHDATTSMNYGQPTASLYNTDTELKLSGSLSLSAPPPADTPTDKSGDASPSAPNSAHESTDSSGAAAEQGSAPLPGASPGPDGSVPVPAAGAVDSLSSTGLAHPVPADSGSPTIRSTITRTTTIRLTSTRQSTSTLYTTSATVITACKPGKSGADCSTISSTTTVVASKLVTPVAFTTTDVVATTEVTEAPVAGNALSSAAAQGASGVAGSGTGTGTGQLPAGPKTTALATIAGSGRNFEVVPGFVFAFILAVELVVEHVVDGLKRRLKAMRRVEDESAEWGPYLCQSRV</sequence>
<evidence type="ECO:0000256" key="1">
    <source>
        <dbReference type="SAM" id="MobiDB-lite"/>
    </source>
</evidence>
<evidence type="ECO:0000313" key="4">
    <source>
        <dbReference type="Proteomes" id="UP001265746"/>
    </source>
</evidence>